<dbReference type="KEGG" id="aten:116295680"/>
<dbReference type="Proteomes" id="UP000515163">
    <property type="component" value="Unplaced"/>
</dbReference>
<sequence>MGNIGSQPSTLSDEERNRLDENLERMERNERTTLSDEERNRLDENLERMERNVRITSKSHFVSSEYYQKRAQRLDFLTTIVLPTSVAGLTAIVLPTSAAVLTATVLPTSVAGLAVSFNTSKRIGVAFSVIGLVLGGFQKLDKSSDYHPSKMQAKHFDAGIGLQSFHSEVMLFRQLRLKEKSLTVKELRKEYRELIKKKERFDKVIPTDTWAYKCVKAQILENQKENDKEN</sequence>
<evidence type="ECO:0000256" key="1">
    <source>
        <dbReference type="SAM" id="Coils"/>
    </source>
</evidence>
<protein>
    <submittedName>
        <fullName evidence="4">Uncharacterized protein LOC116295680 isoform X1</fullName>
    </submittedName>
</protein>
<evidence type="ECO:0000256" key="2">
    <source>
        <dbReference type="SAM" id="MobiDB-lite"/>
    </source>
</evidence>
<gene>
    <name evidence="4" type="primary">LOC116295680</name>
</gene>
<keyword evidence="1" id="KW-0175">Coiled coil</keyword>
<organism evidence="3 4">
    <name type="scientific">Actinia tenebrosa</name>
    <name type="common">Australian red waratah sea anemone</name>
    <dbReference type="NCBI Taxonomy" id="6105"/>
    <lineage>
        <taxon>Eukaryota</taxon>
        <taxon>Metazoa</taxon>
        <taxon>Cnidaria</taxon>
        <taxon>Anthozoa</taxon>
        <taxon>Hexacorallia</taxon>
        <taxon>Actiniaria</taxon>
        <taxon>Actiniidae</taxon>
        <taxon>Actinia</taxon>
    </lineage>
</organism>
<keyword evidence="3" id="KW-1185">Reference proteome</keyword>
<dbReference type="GeneID" id="116295680"/>
<reference evidence="4" key="1">
    <citation type="submission" date="2025-08" db="UniProtKB">
        <authorList>
            <consortium name="RefSeq"/>
        </authorList>
    </citation>
    <scope>IDENTIFICATION</scope>
    <source>
        <tissue evidence="4">Tentacle</tissue>
    </source>
</reference>
<dbReference type="AlphaFoldDB" id="A0A6P8I3S2"/>
<feature type="coiled-coil region" evidence="1">
    <location>
        <begin position="177"/>
        <end position="204"/>
    </location>
</feature>
<proteinExistence type="predicted"/>
<dbReference type="OrthoDB" id="5985017at2759"/>
<feature type="compositionally biased region" description="Polar residues" evidence="2">
    <location>
        <begin position="1"/>
        <end position="11"/>
    </location>
</feature>
<evidence type="ECO:0000313" key="3">
    <source>
        <dbReference type="Proteomes" id="UP000515163"/>
    </source>
</evidence>
<feature type="region of interest" description="Disordered" evidence="2">
    <location>
        <begin position="1"/>
        <end position="40"/>
    </location>
</feature>
<name>A0A6P8I3S2_ACTTE</name>
<accession>A0A6P8I3S2</accession>
<evidence type="ECO:0000313" key="4">
    <source>
        <dbReference type="RefSeq" id="XP_031559440.1"/>
    </source>
</evidence>
<dbReference type="RefSeq" id="XP_031559440.1">
    <property type="nucleotide sequence ID" value="XM_031703580.1"/>
</dbReference>
<dbReference type="InParanoid" id="A0A6P8I3S2"/>
<feature type="compositionally biased region" description="Basic and acidic residues" evidence="2">
    <location>
        <begin position="13"/>
        <end position="40"/>
    </location>
</feature>